<evidence type="ECO:0000259" key="13">
    <source>
        <dbReference type="Pfam" id="PF21654"/>
    </source>
</evidence>
<evidence type="ECO:0000256" key="5">
    <source>
        <dbReference type="ARBA" id="ARBA00022840"/>
    </source>
</evidence>
<evidence type="ECO:0000256" key="6">
    <source>
        <dbReference type="ARBA" id="ARBA00022842"/>
    </source>
</evidence>
<dbReference type="eggNOG" id="ENOG502Z9ZM">
    <property type="taxonomic scope" value="Bacteria"/>
</dbReference>
<dbReference type="RefSeq" id="WP_007096713.1">
    <property type="nucleotide sequence ID" value="NZ_CP142125.1"/>
</dbReference>
<keyword evidence="6" id="KW-0460">Magnesium</keyword>
<dbReference type="OrthoDB" id="661552at2"/>
<evidence type="ECO:0000256" key="4">
    <source>
        <dbReference type="ARBA" id="ARBA00022741"/>
    </source>
</evidence>
<dbReference type="GO" id="GO:0005524">
    <property type="term" value="F:ATP binding"/>
    <property type="evidence" value="ECO:0007669"/>
    <property type="project" value="UniProtKB-KW"/>
</dbReference>
<accession>A9DMA9</accession>
<evidence type="ECO:0000256" key="7">
    <source>
        <dbReference type="ARBA" id="ARBA00023080"/>
    </source>
</evidence>
<dbReference type="EMBL" id="ABIB01000002">
    <property type="protein sequence ID" value="EDP97665.1"/>
    <property type="molecule type" value="Genomic_DNA"/>
</dbReference>
<evidence type="ECO:0000313" key="14">
    <source>
        <dbReference type="EMBL" id="EDP97665.1"/>
    </source>
</evidence>
<dbReference type="GO" id="GO:0005525">
    <property type="term" value="F:GTP binding"/>
    <property type="evidence" value="ECO:0007669"/>
    <property type="project" value="UniProtKB-KW"/>
</dbReference>
<dbReference type="InterPro" id="IPR047805">
    <property type="entry name" value="GAMP_synthase"/>
</dbReference>
<comment type="catalytic activity">
    <reaction evidence="11">
        <text>GTP + ATP = 3',3'-cGAMP + 2 diphosphate</text>
        <dbReference type="Rhea" id="RHEA:35647"/>
        <dbReference type="ChEBI" id="CHEBI:30616"/>
        <dbReference type="ChEBI" id="CHEBI:33019"/>
        <dbReference type="ChEBI" id="CHEBI:37565"/>
        <dbReference type="ChEBI" id="CHEBI:71501"/>
    </reaction>
    <physiologicalReaction direction="left-to-right" evidence="11">
        <dbReference type="Rhea" id="RHEA:35648"/>
    </physiologicalReaction>
</comment>
<dbReference type="STRING" id="391587.KAOT1_20922"/>
<keyword evidence="2" id="KW-0548">Nucleotidyltransferase</keyword>
<dbReference type="GO" id="GO:0046872">
    <property type="term" value="F:metal ion binding"/>
    <property type="evidence" value="ECO:0007669"/>
    <property type="project" value="UniProtKB-KW"/>
</dbReference>
<evidence type="ECO:0000256" key="10">
    <source>
        <dbReference type="ARBA" id="ARBA00044145"/>
    </source>
</evidence>
<dbReference type="AlphaFoldDB" id="A9DMA9"/>
<evidence type="ECO:0000256" key="8">
    <source>
        <dbReference type="ARBA" id="ARBA00023118"/>
    </source>
</evidence>
<feature type="domain" description="Cyclic GMP-AMP synthase DncV-like nucleotidyltransferase" evidence="13">
    <location>
        <begin position="50"/>
        <end position="142"/>
    </location>
</feature>
<dbReference type="InterPro" id="IPR048445">
    <property type="entry name" value="DncV-like_NTFase"/>
</dbReference>
<keyword evidence="1" id="KW-0808">Transferase</keyword>
<keyword evidence="15" id="KW-1185">Reference proteome</keyword>
<evidence type="ECO:0000313" key="15">
    <source>
        <dbReference type="Proteomes" id="UP000002945"/>
    </source>
</evidence>
<feature type="compositionally biased region" description="Basic and acidic residues" evidence="12">
    <location>
        <begin position="306"/>
        <end position="338"/>
    </location>
</feature>
<dbReference type="Proteomes" id="UP000002945">
    <property type="component" value="Unassembled WGS sequence"/>
</dbReference>
<reference evidence="14 15" key="1">
    <citation type="journal article" date="2011" name="J. Bacteriol.">
        <title>Genome sequence of the algicidal bacterium Kordia algicida OT-1.</title>
        <authorList>
            <person name="Lee H.S."/>
            <person name="Kang S.G."/>
            <person name="Kwon K.K."/>
            <person name="Lee J.H."/>
            <person name="Kim S.J."/>
        </authorList>
    </citation>
    <scope>NUCLEOTIDE SEQUENCE [LARGE SCALE GENOMIC DNA]</scope>
    <source>
        <strain evidence="14 15">OT-1</strain>
    </source>
</reference>
<dbReference type="NCBIfam" id="NF041078">
    <property type="entry name" value="cGAS"/>
    <property type="match status" value="1"/>
</dbReference>
<name>A9DMA9_9FLAO</name>
<keyword evidence="5" id="KW-0067">ATP-binding</keyword>
<evidence type="ECO:0000256" key="1">
    <source>
        <dbReference type="ARBA" id="ARBA00022679"/>
    </source>
</evidence>
<keyword evidence="9" id="KW-0342">GTP-binding</keyword>
<dbReference type="HOGENOM" id="CLU_068675_0_0_10"/>
<organism evidence="14 15">
    <name type="scientific">Kordia algicida OT-1</name>
    <dbReference type="NCBI Taxonomy" id="391587"/>
    <lineage>
        <taxon>Bacteria</taxon>
        <taxon>Pseudomonadati</taxon>
        <taxon>Bacteroidota</taxon>
        <taxon>Flavobacteriia</taxon>
        <taxon>Flavobacteriales</taxon>
        <taxon>Flavobacteriaceae</taxon>
        <taxon>Kordia</taxon>
    </lineage>
</organism>
<dbReference type="GO" id="GO:0009117">
    <property type="term" value="P:nucleotide metabolic process"/>
    <property type="evidence" value="ECO:0007669"/>
    <property type="project" value="UniProtKB-KW"/>
</dbReference>
<evidence type="ECO:0000256" key="3">
    <source>
        <dbReference type="ARBA" id="ARBA00022723"/>
    </source>
</evidence>
<keyword evidence="4" id="KW-0547">Nucleotide-binding</keyword>
<protein>
    <recommendedName>
        <fullName evidence="10">Cyclic GMP-AMP synthase</fullName>
    </recommendedName>
</protein>
<proteinExistence type="predicted"/>
<keyword evidence="7" id="KW-0546">Nucleotide metabolism</keyword>
<feature type="region of interest" description="Disordered" evidence="12">
    <location>
        <begin position="299"/>
        <end position="338"/>
    </location>
</feature>
<evidence type="ECO:0000256" key="9">
    <source>
        <dbReference type="ARBA" id="ARBA00023134"/>
    </source>
</evidence>
<sequence>MATLHKEYNAFLKKVRLTNNRKKKLKKSRRKLRRTIRDWFSENKPKRLQPKFGSQGSFTMNTIINPIPIPVENEDKKLVKYDLDDGIYFIEKPNEDNREKIDTWHDWVYKAVNNHTTEETIRKKTCVRVVFVDGHHIDLPIYYQISENGTPELAHRSKSWIESDPKKFTEWYNEQAEGKPQITRIVQYIKAWKNFREQKNTNLKLPSGFAFTILVVNNYYADNKDDVAFRETVRAIHTKLSNNFECRRPTTPKNEDIFSDFSETKKSNTLETLKNLLKDCDRADEEDNFKTASEFLRDNQFGGRFPKGDDISEREKKRQISESLEKERIKPKPYADER</sequence>
<gene>
    <name evidence="14" type="ORF">KAOT1_20922</name>
</gene>
<evidence type="ECO:0000256" key="12">
    <source>
        <dbReference type="SAM" id="MobiDB-lite"/>
    </source>
</evidence>
<dbReference type="Pfam" id="PF21654">
    <property type="entry name" value="DncV-like_NTFase"/>
    <property type="match status" value="1"/>
</dbReference>
<dbReference type="GO" id="GO:0051607">
    <property type="term" value="P:defense response to virus"/>
    <property type="evidence" value="ECO:0007669"/>
    <property type="project" value="UniProtKB-KW"/>
</dbReference>
<dbReference type="GO" id="GO:0140701">
    <property type="term" value="F:3',3'-cyclic GMP-AMP synthase activity"/>
    <property type="evidence" value="ECO:0007669"/>
    <property type="project" value="InterPro"/>
</dbReference>
<evidence type="ECO:0000256" key="2">
    <source>
        <dbReference type="ARBA" id="ARBA00022695"/>
    </source>
</evidence>
<keyword evidence="3" id="KW-0479">Metal-binding</keyword>
<keyword evidence="8" id="KW-0051">Antiviral defense</keyword>
<evidence type="ECO:0000256" key="11">
    <source>
        <dbReference type="ARBA" id="ARBA00048304"/>
    </source>
</evidence>
<comment type="caution">
    <text evidence="14">The sequence shown here is derived from an EMBL/GenBank/DDBJ whole genome shotgun (WGS) entry which is preliminary data.</text>
</comment>